<evidence type="ECO:0000256" key="1">
    <source>
        <dbReference type="SAM" id="SignalP"/>
    </source>
</evidence>
<reference evidence="2 4" key="2">
    <citation type="journal article" date="2017" name="Syst. Appl. Microbiol.">
        <title>Soybeans inoculated with root zone soils of Canadian native legumes harbour diverse and novel Bradyrhizobium spp. that possess agricultural potential.</title>
        <authorList>
            <person name="Bromfield E.S.P."/>
            <person name="Cloutier S."/>
            <person name="Tambong J.T."/>
            <person name="Tran Thi T.V."/>
        </authorList>
    </citation>
    <scope>NUCLEOTIDE SEQUENCE [LARGE SCALE GENOMIC DNA]</scope>
    <source>
        <strain evidence="2 4">OO99</strain>
    </source>
</reference>
<dbReference type="KEGG" id="bot:CIT37_16950"/>
<keyword evidence="5" id="KW-1185">Reference proteome</keyword>
<evidence type="ECO:0000313" key="4">
    <source>
        <dbReference type="Proteomes" id="UP000215703"/>
    </source>
</evidence>
<gene>
    <name evidence="3" type="ORF">ABIG07_001605</name>
    <name evidence="2" type="ORF">CIT37_16950</name>
</gene>
<dbReference type="InterPro" id="IPR010412">
    <property type="entry name" value="DUF1007"/>
</dbReference>
<evidence type="ECO:0000313" key="2">
    <source>
        <dbReference type="EMBL" id="AWL93652.1"/>
    </source>
</evidence>
<evidence type="ECO:0000313" key="3">
    <source>
        <dbReference type="EMBL" id="MEY9452657.1"/>
    </source>
</evidence>
<dbReference type="EMBL" id="CP029425">
    <property type="protein sequence ID" value="AWL93652.1"/>
    <property type="molecule type" value="Genomic_DNA"/>
</dbReference>
<feature type="signal peptide" evidence="1">
    <location>
        <begin position="1"/>
        <end position="24"/>
    </location>
</feature>
<dbReference type="EMBL" id="JBGBZJ010000003">
    <property type="protein sequence ID" value="MEY9452657.1"/>
    <property type="molecule type" value="Genomic_DNA"/>
</dbReference>
<reference evidence="2 4" key="1">
    <citation type="journal article" date="2014" name="Int. J. Syst. Evol. Microbiol.">
        <title>Bradyrhizobium ottawaense sp. nov., a symbiotic nitrogen fixing bacterium from root nodules of soybeans in Canada.</title>
        <authorList>
            <person name="Yu X."/>
            <person name="Cloutier S."/>
            <person name="Tambong J.T."/>
            <person name="Bromfield E.S."/>
        </authorList>
    </citation>
    <scope>NUCLEOTIDE SEQUENCE [LARGE SCALE GENOMIC DNA]</scope>
    <source>
        <strain evidence="2 4">OO99</strain>
    </source>
</reference>
<dbReference type="Proteomes" id="UP000215703">
    <property type="component" value="Chromosome"/>
</dbReference>
<proteinExistence type="predicted"/>
<reference evidence="2" key="3">
    <citation type="journal article" date="2018" name="Microbiol. Resour. Announc.">
        <title>Complete Genome Sequence of Bradyrhizobium ottawaense OO99(T), an Efficient Nitrogen-Fixing Symbiont of Soybean.</title>
        <authorList>
            <person name="Nguyen H.D.T."/>
            <person name="Cloutier S."/>
            <person name="Bromfield E.S.P."/>
        </authorList>
    </citation>
    <scope>NUCLEOTIDE SEQUENCE</scope>
    <source>
        <strain evidence="2">OO99</strain>
    </source>
</reference>
<evidence type="ECO:0000313" key="5">
    <source>
        <dbReference type="Proteomes" id="UP001565369"/>
    </source>
</evidence>
<dbReference type="Pfam" id="PF06226">
    <property type="entry name" value="DUF1007"/>
    <property type="match status" value="1"/>
</dbReference>
<organism evidence="2 4">
    <name type="scientific">Bradyrhizobium ottawaense</name>
    <dbReference type="NCBI Taxonomy" id="931866"/>
    <lineage>
        <taxon>Bacteria</taxon>
        <taxon>Pseudomonadati</taxon>
        <taxon>Pseudomonadota</taxon>
        <taxon>Alphaproteobacteria</taxon>
        <taxon>Hyphomicrobiales</taxon>
        <taxon>Nitrobacteraceae</taxon>
        <taxon>Bradyrhizobium</taxon>
    </lineage>
</organism>
<reference evidence="3 5" key="4">
    <citation type="submission" date="2024-07" db="EMBL/GenBank/DDBJ databases">
        <title>Genomic Encyclopedia of Type Strains, Phase V (KMG-V): Genome sequencing to study the core and pangenomes of soil and plant-associated prokaryotes.</title>
        <authorList>
            <person name="Whitman W."/>
        </authorList>
    </citation>
    <scope>NUCLEOTIDE SEQUENCE [LARGE SCALE GENOMIC DNA]</scope>
    <source>
        <strain evidence="3 5">USDA 152</strain>
    </source>
</reference>
<dbReference type="AlphaFoldDB" id="A0A2U8P7D6"/>
<keyword evidence="1" id="KW-0732">Signal</keyword>
<protein>
    <submittedName>
        <fullName evidence="3">ABC-type uncharacterized transport system substrate-binding protein</fullName>
    </submittedName>
    <submittedName>
        <fullName evidence="2">DUF1007 domain-containing protein</fullName>
    </submittedName>
</protein>
<feature type="chain" id="PRO_5044581502" evidence="1">
    <location>
        <begin position="25"/>
        <end position="212"/>
    </location>
</feature>
<dbReference type="InterPro" id="IPR016537">
    <property type="entry name" value="UCP008159_ABC"/>
</dbReference>
<sequence length="212" mass="23502">MGMRALFGLLLAAGLSLSAGTARAHPHVWITATSELLYAADGSITGVRHAWTFDDMFSAYAVQGLESKTKGAYTREELGPLAQTNVESLKEYAYFTFARADGKKERFQEPVDYFLDYKDTVLTLHFTLPLKNPVKSKQLVLEVFDRSFFIDFQMAKESPVKLVGAPAGCQMKLERPSDGTASAQKLNEQTFMNGENSNFGMMFANKITVDCP</sequence>
<dbReference type="Proteomes" id="UP001565369">
    <property type="component" value="Unassembled WGS sequence"/>
</dbReference>
<dbReference type="PIRSF" id="PIRSF008159">
    <property type="entry name" value="UCP008159_ABC"/>
    <property type="match status" value="1"/>
</dbReference>
<dbReference type="OrthoDB" id="1679673at2"/>
<dbReference type="GeneID" id="92964303"/>
<accession>A0A5H2YLN5</accession>
<accession>A0A2U8P7D6</accession>
<name>A0A2U8P7D6_9BRAD</name>
<dbReference type="RefSeq" id="WP_028139995.1">
    <property type="nucleotide sequence ID" value="NZ_AP021854.1"/>
</dbReference>